<keyword evidence="5" id="KW-0648">Protein biosynthesis</keyword>
<proteinExistence type="predicted"/>
<evidence type="ECO:0000259" key="8">
    <source>
        <dbReference type="Pfam" id="PF00133"/>
    </source>
</evidence>
<dbReference type="GO" id="GO:0004832">
    <property type="term" value="F:valine-tRNA ligase activity"/>
    <property type="evidence" value="ECO:0007669"/>
    <property type="project" value="UniProtKB-EC"/>
</dbReference>
<dbReference type="InterPro" id="IPR002300">
    <property type="entry name" value="aa-tRNA-synth_Ia"/>
</dbReference>
<name>A0A3P7Q4T1_CYLGO</name>
<feature type="domain" description="Aminoacyl-tRNA synthetase class Ia" evidence="8">
    <location>
        <begin position="2"/>
        <end position="86"/>
    </location>
</feature>
<dbReference type="Proteomes" id="UP000271889">
    <property type="component" value="Unassembled WGS sequence"/>
</dbReference>
<dbReference type="GO" id="GO:0005524">
    <property type="term" value="F:ATP binding"/>
    <property type="evidence" value="ECO:0007669"/>
    <property type="project" value="UniProtKB-KW"/>
</dbReference>
<dbReference type="EMBL" id="UYRV01110074">
    <property type="protein sequence ID" value="VDN25719.1"/>
    <property type="molecule type" value="Genomic_DNA"/>
</dbReference>
<dbReference type="OrthoDB" id="629407at2759"/>
<dbReference type="GO" id="GO:0006438">
    <property type="term" value="P:valyl-tRNA aminoacylation"/>
    <property type="evidence" value="ECO:0007669"/>
    <property type="project" value="InterPro"/>
</dbReference>
<evidence type="ECO:0000313" key="9">
    <source>
        <dbReference type="EMBL" id="VDN25719.1"/>
    </source>
</evidence>
<dbReference type="AlphaFoldDB" id="A0A3P7Q4T1"/>
<dbReference type="EC" id="6.1.1.9" evidence="1"/>
<keyword evidence="6" id="KW-0030">Aminoacyl-tRNA synthetase</keyword>
<keyword evidence="3" id="KW-0547">Nucleotide-binding</keyword>
<dbReference type="InterPro" id="IPR002303">
    <property type="entry name" value="Valyl-tRNA_ligase"/>
</dbReference>
<dbReference type="SUPFAM" id="SSF52374">
    <property type="entry name" value="Nucleotidylyl transferase"/>
    <property type="match status" value="1"/>
</dbReference>
<keyword evidence="4" id="KW-0067">ATP-binding</keyword>
<gene>
    <name evidence="9" type="ORF">CGOC_LOCUS10180</name>
</gene>
<evidence type="ECO:0000256" key="2">
    <source>
        <dbReference type="ARBA" id="ARBA00022598"/>
    </source>
</evidence>
<evidence type="ECO:0000256" key="7">
    <source>
        <dbReference type="ARBA" id="ARBA00029936"/>
    </source>
</evidence>
<reference evidence="9 10" key="1">
    <citation type="submission" date="2018-11" db="EMBL/GenBank/DDBJ databases">
        <authorList>
            <consortium name="Pathogen Informatics"/>
        </authorList>
    </citation>
    <scope>NUCLEOTIDE SEQUENCE [LARGE SCALE GENOMIC DNA]</scope>
</reference>
<organism evidence="9 10">
    <name type="scientific">Cylicostephanus goldi</name>
    <name type="common">Nematode worm</name>
    <dbReference type="NCBI Taxonomy" id="71465"/>
    <lineage>
        <taxon>Eukaryota</taxon>
        <taxon>Metazoa</taxon>
        <taxon>Ecdysozoa</taxon>
        <taxon>Nematoda</taxon>
        <taxon>Chromadorea</taxon>
        <taxon>Rhabditida</taxon>
        <taxon>Rhabditina</taxon>
        <taxon>Rhabditomorpha</taxon>
        <taxon>Strongyloidea</taxon>
        <taxon>Strongylidae</taxon>
        <taxon>Cylicostephanus</taxon>
    </lineage>
</organism>
<evidence type="ECO:0000313" key="10">
    <source>
        <dbReference type="Proteomes" id="UP000271889"/>
    </source>
</evidence>
<dbReference type="GO" id="GO:0005829">
    <property type="term" value="C:cytosol"/>
    <property type="evidence" value="ECO:0007669"/>
    <property type="project" value="TreeGrafter"/>
</dbReference>
<dbReference type="PANTHER" id="PTHR11946">
    <property type="entry name" value="VALYL-TRNA SYNTHETASES"/>
    <property type="match status" value="1"/>
</dbReference>
<evidence type="ECO:0000256" key="1">
    <source>
        <dbReference type="ARBA" id="ARBA00013169"/>
    </source>
</evidence>
<protein>
    <recommendedName>
        <fullName evidence="1">valine--tRNA ligase</fullName>
        <ecNumber evidence="1">6.1.1.9</ecNumber>
    </recommendedName>
    <alternativeName>
        <fullName evidence="7">Valyl-tRNA synthetase</fullName>
    </alternativeName>
</protein>
<evidence type="ECO:0000256" key="6">
    <source>
        <dbReference type="ARBA" id="ARBA00023146"/>
    </source>
</evidence>
<evidence type="ECO:0000256" key="3">
    <source>
        <dbReference type="ARBA" id="ARBA00022741"/>
    </source>
</evidence>
<dbReference type="InterPro" id="IPR014729">
    <property type="entry name" value="Rossmann-like_a/b/a_fold"/>
</dbReference>
<dbReference type="PANTHER" id="PTHR11946:SF111">
    <property type="entry name" value="VALINE--TRNA LIGASE"/>
    <property type="match status" value="1"/>
</dbReference>
<evidence type="ECO:0000256" key="5">
    <source>
        <dbReference type="ARBA" id="ARBA00022917"/>
    </source>
</evidence>
<sequence>MLGATLDWKNSYYTLDEKFSAAVTKAFITLYNDGLIYRDKKVVNWCPYLRSSLSDQEVDRIEVQSSTKMSIPSPEGGKRDVEVGTMYRIRYPLAGSDSLLFIADLNNFYFCDISSLHLRTESLAF</sequence>
<keyword evidence="2" id="KW-0436">Ligase</keyword>
<accession>A0A3P7Q4T1</accession>
<dbReference type="Pfam" id="PF00133">
    <property type="entry name" value="tRNA-synt_1"/>
    <property type="match status" value="1"/>
</dbReference>
<dbReference type="Gene3D" id="3.40.50.620">
    <property type="entry name" value="HUPs"/>
    <property type="match status" value="1"/>
</dbReference>
<keyword evidence="10" id="KW-1185">Reference proteome</keyword>
<evidence type="ECO:0000256" key="4">
    <source>
        <dbReference type="ARBA" id="ARBA00022840"/>
    </source>
</evidence>